<sequence length="77" mass="8175">MGEGLETKKGAAAVVEGKNVETLGGGIEREAEEVPMGGRDTAGEEDIGREGSSEMREEMEGDRSAREEKMDEEVGGM</sequence>
<comment type="caution">
    <text evidence="2">The sequence shown here is derived from an EMBL/GenBank/DDBJ whole genome shotgun (WGS) entry which is preliminary data.</text>
</comment>
<feature type="compositionally biased region" description="Basic and acidic residues" evidence="1">
    <location>
        <begin position="46"/>
        <end position="69"/>
    </location>
</feature>
<dbReference type="AlphaFoldDB" id="A0AA38G9A5"/>
<proteinExistence type="predicted"/>
<gene>
    <name evidence="2" type="ORF">KI387_018643</name>
</gene>
<organism evidence="2 3">
    <name type="scientific">Taxus chinensis</name>
    <name type="common">Chinese yew</name>
    <name type="synonym">Taxus wallichiana var. chinensis</name>
    <dbReference type="NCBI Taxonomy" id="29808"/>
    <lineage>
        <taxon>Eukaryota</taxon>
        <taxon>Viridiplantae</taxon>
        <taxon>Streptophyta</taxon>
        <taxon>Embryophyta</taxon>
        <taxon>Tracheophyta</taxon>
        <taxon>Spermatophyta</taxon>
        <taxon>Pinopsida</taxon>
        <taxon>Pinidae</taxon>
        <taxon>Conifers II</taxon>
        <taxon>Cupressales</taxon>
        <taxon>Taxaceae</taxon>
        <taxon>Taxus</taxon>
    </lineage>
</organism>
<protein>
    <submittedName>
        <fullName evidence="2">Uncharacterized protein</fullName>
    </submittedName>
</protein>
<dbReference type="EMBL" id="JAHRHJ020000004">
    <property type="protein sequence ID" value="KAH9316874.1"/>
    <property type="molecule type" value="Genomic_DNA"/>
</dbReference>
<evidence type="ECO:0000256" key="1">
    <source>
        <dbReference type="SAM" id="MobiDB-lite"/>
    </source>
</evidence>
<feature type="non-terminal residue" evidence="2">
    <location>
        <position position="77"/>
    </location>
</feature>
<keyword evidence="3" id="KW-1185">Reference proteome</keyword>
<reference evidence="2 3" key="1">
    <citation type="journal article" date="2021" name="Nat. Plants">
        <title>The Taxus genome provides insights into paclitaxel biosynthesis.</title>
        <authorList>
            <person name="Xiong X."/>
            <person name="Gou J."/>
            <person name="Liao Q."/>
            <person name="Li Y."/>
            <person name="Zhou Q."/>
            <person name="Bi G."/>
            <person name="Li C."/>
            <person name="Du R."/>
            <person name="Wang X."/>
            <person name="Sun T."/>
            <person name="Guo L."/>
            <person name="Liang H."/>
            <person name="Lu P."/>
            <person name="Wu Y."/>
            <person name="Zhang Z."/>
            <person name="Ro D.K."/>
            <person name="Shang Y."/>
            <person name="Huang S."/>
            <person name="Yan J."/>
        </authorList>
    </citation>
    <scope>NUCLEOTIDE SEQUENCE [LARGE SCALE GENOMIC DNA]</scope>
    <source>
        <strain evidence="2">Ta-2019</strain>
    </source>
</reference>
<evidence type="ECO:0000313" key="3">
    <source>
        <dbReference type="Proteomes" id="UP000824469"/>
    </source>
</evidence>
<dbReference type="Proteomes" id="UP000824469">
    <property type="component" value="Unassembled WGS sequence"/>
</dbReference>
<evidence type="ECO:0000313" key="2">
    <source>
        <dbReference type="EMBL" id="KAH9316874.1"/>
    </source>
</evidence>
<name>A0AA38G9A5_TAXCH</name>
<accession>A0AA38G9A5</accession>
<feature type="region of interest" description="Disordered" evidence="1">
    <location>
        <begin position="23"/>
        <end position="77"/>
    </location>
</feature>